<proteinExistence type="predicted"/>
<dbReference type="InterPro" id="IPR051044">
    <property type="entry name" value="MAG_DAG_Lipase"/>
</dbReference>
<evidence type="ECO:0000256" key="1">
    <source>
        <dbReference type="SAM" id="SignalP"/>
    </source>
</evidence>
<sequence>MNYKQFYPLVLCWLFLGTSAMANNISAESKRALTLEKTIAIATFWQSVQQASFTTDDNISIAYATNFKRPEQPYIVIVPGRSESYLKYQELAFDLDNQGYDSVIIDHRGQGLSARLTPNRLQGYIEKFDQYAEDLHQLLNLILPERYPQHKQHAYMLAHSMGGAIALRYLQLYPNNIKALTLSSPMIAISRGGTPDWLAKSLIKTGSMLNRWLSDTPWYFFGQNDINKSTFDENRLMHSAPRFERFQALYHEQPELKLGGVTFNWLEQAIINSDNLLNDIDKLSLPIQMLQAGSEHIVDNDAQTSFCQQLYKSNSNACPEGKPVIISGAYHELFFELDKYRDSAIDHTIAWFKLHQ</sequence>
<evidence type="ECO:0000259" key="2">
    <source>
        <dbReference type="Pfam" id="PF12146"/>
    </source>
</evidence>
<dbReference type="SUPFAM" id="SSF53474">
    <property type="entry name" value="alpha/beta-Hydrolases"/>
    <property type="match status" value="1"/>
</dbReference>
<dbReference type="AlphaFoldDB" id="A0A222G8F0"/>
<keyword evidence="4" id="KW-1185">Reference proteome</keyword>
<feature type="chain" id="PRO_5012081435" description="Serine aminopeptidase S33 domain-containing protein" evidence="1">
    <location>
        <begin position="23"/>
        <end position="356"/>
    </location>
</feature>
<evidence type="ECO:0000313" key="4">
    <source>
        <dbReference type="Proteomes" id="UP000202259"/>
    </source>
</evidence>
<dbReference type="InterPro" id="IPR029058">
    <property type="entry name" value="AB_hydrolase_fold"/>
</dbReference>
<protein>
    <recommendedName>
        <fullName evidence="2">Serine aminopeptidase S33 domain-containing protein</fullName>
    </recommendedName>
</protein>
<dbReference type="PANTHER" id="PTHR11614">
    <property type="entry name" value="PHOSPHOLIPASE-RELATED"/>
    <property type="match status" value="1"/>
</dbReference>
<dbReference type="Proteomes" id="UP000202259">
    <property type="component" value="Chromosome"/>
</dbReference>
<dbReference type="KEGG" id="cber:B5D82_09725"/>
<accession>A0A222G8F0</accession>
<keyword evidence="1" id="KW-0732">Signal</keyword>
<reference evidence="3 4" key="1">
    <citation type="submission" date="2017-08" db="EMBL/GenBank/DDBJ databases">
        <title>Complete genome of Colwellia sp. NB097-1, a psychrophile bacterium ioslated from Bering Sea.</title>
        <authorList>
            <person name="Chen X."/>
        </authorList>
    </citation>
    <scope>NUCLEOTIDE SEQUENCE [LARGE SCALE GENOMIC DNA]</scope>
    <source>
        <strain evidence="3 4">NB097-1</strain>
    </source>
</reference>
<dbReference type="EMBL" id="CP020465">
    <property type="protein sequence ID" value="ASP48012.1"/>
    <property type="molecule type" value="Genomic_DNA"/>
</dbReference>
<feature type="domain" description="Serine aminopeptidase S33" evidence="2">
    <location>
        <begin position="74"/>
        <end position="338"/>
    </location>
</feature>
<feature type="signal peptide" evidence="1">
    <location>
        <begin position="1"/>
        <end position="22"/>
    </location>
</feature>
<dbReference type="Pfam" id="PF12146">
    <property type="entry name" value="Hydrolase_4"/>
    <property type="match status" value="1"/>
</dbReference>
<gene>
    <name evidence="3" type="ORF">B5D82_09725</name>
</gene>
<dbReference type="InterPro" id="IPR022742">
    <property type="entry name" value="Hydrolase_4"/>
</dbReference>
<evidence type="ECO:0000313" key="3">
    <source>
        <dbReference type="EMBL" id="ASP48012.1"/>
    </source>
</evidence>
<name>A0A222G8F0_9GAMM</name>
<organism evidence="3 4">
    <name type="scientific">Cognaticolwellia beringensis</name>
    <dbReference type="NCBI Taxonomy" id="1967665"/>
    <lineage>
        <taxon>Bacteria</taxon>
        <taxon>Pseudomonadati</taxon>
        <taxon>Pseudomonadota</taxon>
        <taxon>Gammaproteobacteria</taxon>
        <taxon>Alteromonadales</taxon>
        <taxon>Colwelliaceae</taxon>
        <taxon>Cognaticolwellia</taxon>
    </lineage>
</organism>
<dbReference type="Gene3D" id="3.40.50.1820">
    <property type="entry name" value="alpha/beta hydrolase"/>
    <property type="match status" value="1"/>
</dbReference>